<gene>
    <name evidence="2" type="ORF">CBQ26_00650</name>
</gene>
<feature type="domain" description="Calcineurin-like phosphoesterase" evidence="1">
    <location>
        <begin position="23"/>
        <end position="183"/>
    </location>
</feature>
<accession>A0A246BTK6</accession>
<dbReference type="InterPro" id="IPR029052">
    <property type="entry name" value="Metallo-depent_PP-like"/>
</dbReference>
<dbReference type="Pfam" id="PF00149">
    <property type="entry name" value="Metallophos"/>
    <property type="match status" value="1"/>
</dbReference>
<dbReference type="EMBL" id="NHMK01000003">
    <property type="protein sequence ID" value="OWL99001.1"/>
    <property type="molecule type" value="Genomic_DNA"/>
</dbReference>
<dbReference type="GO" id="GO:0110154">
    <property type="term" value="P:RNA decapping"/>
    <property type="evidence" value="ECO:0007669"/>
    <property type="project" value="TreeGrafter"/>
</dbReference>
<evidence type="ECO:0000313" key="3">
    <source>
        <dbReference type="Proteomes" id="UP000197208"/>
    </source>
</evidence>
<comment type="caution">
    <text evidence="2">The sequence shown here is derived from an EMBL/GenBank/DDBJ whole genome shotgun (WGS) entry which is preliminary data.</text>
</comment>
<protein>
    <recommendedName>
        <fullName evidence="1">Calcineurin-like phosphoesterase domain-containing protein</fullName>
    </recommendedName>
</protein>
<dbReference type="InterPro" id="IPR004843">
    <property type="entry name" value="Calcineurin-like_PHP"/>
</dbReference>
<dbReference type="PANTHER" id="PTHR42850">
    <property type="entry name" value="METALLOPHOSPHOESTERASE"/>
    <property type="match status" value="1"/>
</dbReference>
<proteinExistence type="predicted"/>
<evidence type="ECO:0000313" key="2">
    <source>
        <dbReference type="EMBL" id="OWL99001.1"/>
    </source>
</evidence>
<organism evidence="2 3">
    <name type="scientific">Deinococcus indicus</name>
    <dbReference type="NCBI Taxonomy" id="223556"/>
    <lineage>
        <taxon>Bacteria</taxon>
        <taxon>Thermotogati</taxon>
        <taxon>Deinococcota</taxon>
        <taxon>Deinococci</taxon>
        <taxon>Deinococcales</taxon>
        <taxon>Deinococcaceae</taxon>
        <taxon>Deinococcus</taxon>
    </lineage>
</organism>
<dbReference type="GO" id="GO:0008803">
    <property type="term" value="F:bis(5'-nucleosyl)-tetraphosphatase (symmetrical) activity"/>
    <property type="evidence" value="ECO:0007669"/>
    <property type="project" value="TreeGrafter"/>
</dbReference>
<dbReference type="InterPro" id="IPR050126">
    <property type="entry name" value="Ap4A_hydrolase"/>
</dbReference>
<dbReference type="GO" id="GO:0016791">
    <property type="term" value="F:phosphatase activity"/>
    <property type="evidence" value="ECO:0007669"/>
    <property type="project" value="TreeGrafter"/>
</dbReference>
<reference evidence="2 3" key="1">
    <citation type="submission" date="2017-05" db="EMBL/GenBank/DDBJ databases">
        <title>De novo genome assembly of Deniococcus indicus strain DR1.</title>
        <authorList>
            <person name="Chauhan D."/>
            <person name="Yennamalli R.M."/>
            <person name="Priyadarshini R."/>
        </authorList>
    </citation>
    <scope>NUCLEOTIDE SEQUENCE [LARGE SCALE GENOMIC DNA]</scope>
    <source>
        <strain evidence="2 3">DR1</strain>
    </source>
</reference>
<dbReference type="AlphaFoldDB" id="A0A246BTK6"/>
<dbReference type="GO" id="GO:0005737">
    <property type="term" value="C:cytoplasm"/>
    <property type="evidence" value="ECO:0007669"/>
    <property type="project" value="TreeGrafter"/>
</dbReference>
<name>A0A246BTK6_9DEIO</name>
<dbReference type="SUPFAM" id="SSF56300">
    <property type="entry name" value="Metallo-dependent phosphatases"/>
    <property type="match status" value="1"/>
</dbReference>
<keyword evidence="3" id="KW-1185">Reference proteome</keyword>
<sequence length="238" mass="25696">MRRPPVADPAPHLHPDPATLPPVAIGDIHGRLDLLDAALAAFTGRHIVLLGDYVDRGPDSAQVIARVRELVESGRATALRGNHDQMLINATLHGHGHAIWEMNGGDTTTDSYDGDHAALLADAQWMDEHLLPHTTIGSTLYAHAMRPHPTDSDSDDHLWGRPDGETPFHPLPPGVTHSVHGHTVMRYGPVPLQLNDGTVAWFIDTGAVFSGELTALDTATWTPTTIQLPAPHHTQVTP</sequence>
<evidence type="ECO:0000259" key="1">
    <source>
        <dbReference type="Pfam" id="PF00149"/>
    </source>
</evidence>
<dbReference type="PANTHER" id="PTHR42850:SF4">
    <property type="entry name" value="ZINC-DEPENDENT ENDOPOLYPHOSPHATASE"/>
    <property type="match status" value="1"/>
</dbReference>
<dbReference type="OrthoDB" id="384253at2"/>
<dbReference type="Gene3D" id="3.60.21.10">
    <property type="match status" value="1"/>
</dbReference>
<dbReference type="Proteomes" id="UP000197208">
    <property type="component" value="Unassembled WGS sequence"/>
</dbReference>